<evidence type="ECO:0000256" key="1">
    <source>
        <dbReference type="ARBA" id="ARBA00009861"/>
    </source>
</evidence>
<reference evidence="2" key="1">
    <citation type="submission" date="2020-03" db="EMBL/GenBank/DDBJ databases">
        <title>A high-quality chromosome-level genome assembly of a woody plant with both climbing and erect habits, Rhamnella rubrinervis.</title>
        <authorList>
            <person name="Lu Z."/>
            <person name="Yang Y."/>
            <person name="Zhu X."/>
            <person name="Sun Y."/>
        </authorList>
    </citation>
    <scope>NUCLEOTIDE SEQUENCE</scope>
    <source>
        <strain evidence="2">BYM</strain>
        <tissue evidence="2">Leaf</tissue>
    </source>
</reference>
<dbReference type="InterPro" id="IPR050317">
    <property type="entry name" value="Plant_Fungal_Acyltransferase"/>
</dbReference>
<evidence type="ECO:0008006" key="4">
    <source>
        <dbReference type="Google" id="ProtNLM"/>
    </source>
</evidence>
<accession>A0A8K0MRS4</accession>
<dbReference type="InterPro" id="IPR023213">
    <property type="entry name" value="CAT-like_dom_sf"/>
</dbReference>
<dbReference type="Proteomes" id="UP000796880">
    <property type="component" value="Unassembled WGS sequence"/>
</dbReference>
<evidence type="ECO:0000313" key="3">
    <source>
        <dbReference type="Proteomes" id="UP000796880"/>
    </source>
</evidence>
<dbReference type="EMBL" id="VOIH02000002">
    <property type="protein sequence ID" value="KAF3455165.1"/>
    <property type="molecule type" value="Genomic_DNA"/>
</dbReference>
<sequence>MVTLNVVEPSHLLQDFEVKIHHTSLVCPSQRTDQRNKSMFFLSNIDQVLNFDVQTVHFFPAHNDFPPQIVAEKLRETLGEILVHYDFLAGRLRLNPKTGRLEIDRNDSGVGFVVASSELTLDEIGDLVYPNPAFAQLVTVTLDTLEPDDQPLCILQVTSFKCGGFAMGISTNHATFDGLGFKIFLQNVASLAADKPLIVTPCNDRQLLAARSPPRVTFPHSELLKLNIGQADTKSSVFEATQEDLDIKVFRLTSGTISRLKEKAKPFGDVDNVNSNKRSITSFNVVTALIWQCKALSSSTESNMDRESTILYAVDLRQRLNPPLPMSYSGNAVLSAYATASCKELEDGPFSRTVEMLSEGAKRMTDEYAKSVIDWGELYKGLPYGEVLVSSWWRLGFAEVEYPWGKPRYSCPVVYHRKDIILLLPDIDNEEEGGGGVNVLVALPPKEMDKFQTLFHKVLA</sequence>
<evidence type="ECO:0000313" key="2">
    <source>
        <dbReference type="EMBL" id="KAF3455165.1"/>
    </source>
</evidence>
<dbReference type="Pfam" id="PF02458">
    <property type="entry name" value="Transferase"/>
    <property type="match status" value="1"/>
</dbReference>
<comment type="caution">
    <text evidence="2">The sequence shown here is derived from an EMBL/GenBank/DDBJ whole genome shotgun (WGS) entry which is preliminary data.</text>
</comment>
<dbReference type="PANTHER" id="PTHR31642">
    <property type="entry name" value="TRICHOTHECENE 3-O-ACETYLTRANSFERASE"/>
    <property type="match status" value="1"/>
</dbReference>
<organism evidence="2 3">
    <name type="scientific">Rhamnella rubrinervis</name>
    <dbReference type="NCBI Taxonomy" id="2594499"/>
    <lineage>
        <taxon>Eukaryota</taxon>
        <taxon>Viridiplantae</taxon>
        <taxon>Streptophyta</taxon>
        <taxon>Embryophyta</taxon>
        <taxon>Tracheophyta</taxon>
        <taxon>Spermatophyta</taxon>
        <taxon>Magnoliopsida</taxon>
        <taxon>eudicotyledons</taxon>
        <taxon>Gunneridae</taxon>
        <taxon>Pentapetalae</taxon>
        <taxon>rosids</taxon>
        <taxon>fabids</taxon>
        <taxon>Rosales</taxon>
        <taxon>Rhamnaceae</taxon>
        <taxon>rhamnoid group</taxon>
        <taxon>Rhamneae</taxon>
        <taxon>Rhamnella</taxon>
    </lineage>
</organism>
<keyword evidence="3" id="KW-1185">Reference proteome</keyword>
<dbReference type="Gene3D" id="3.30.559.10">
    <property type="entry name" value="Chloramphenicol acetyltransferase-like domain"/>
    <property type="match status" value="2"/>
</dbReference>
<dbReference type="PANTHER" id="PTHR31642:SF189">
    <property type="entry name" value="ACYLTRANSFERASE GLAUCE"/>
    <property type="match status" value="1"/>
</dbReference>
<proteinExistence type="inferred from homology"/>
<dbReference type="AlphaFoldDB" id="A0A8K0MRS4"/>
<protein>
    <recommendedName>
        <fullName evidence="4">Omega-hydroxypalmitate O-feruloyl transferase</fullName>
    </recommendedName>
</protein>
<comment type="similarity">
    <text evidence="1">Belongs to the plant acyltransferase family.</text>
</comment>
<dbReference type="OrthoDB" id="671439at2759"/>
<gene>
    <name evidence="2" type="ORF">FNV43_RR05613</name>
</gene>
<name>A0A8K0MRS4_9ROSA</name>
<dbReference type="GO" id="GO:0016747">
    <property type="term" value="F:acyltransferase activity, transferring groups other than amino-acyl groups"/>
    <property type="evidence" value="ECO:0007669"/>
    <property type="project" value="TreeGrafter"/>
</dbReference>